<feature type="domain" description="Guanine nucleotide-binding protein-like 3 N-terminal" evidence="8">
    <location>
        <begin position="13"/>
        <end position="87"/>
    </location>
</feature>
<keyword evidence="5" id="KW-0175">Coiled coil</keyword>
<name>F0X1H2_9STRA</name>
<keyword evidence="4" id="KW-0539">Nucleus</keyword>
<keyword evidence="3" id="KW-0342">GTP-binding</keyword>
<reference evidence="9" key="1">
    <citation type="journal article" date="2011" name="PLoS Biol.">
        <title>Gene gain and loss during evolution of obligate parasitism in the white rust pathogen of Arabidopsis thaliana.</title>
        <authorList>
            <person name="Kemen E."/>
            <person name="Gardiner A."/>
            <person name="Schultz-Larsen T."/>
            <person name="Kemen A.C."/>
            <person name="Balmuth A.L."/>
            <person name="Robert-Seilaniantz A."/>
            <person name="Bailey K."/>
            <person name="Holub E."/>
            <person name="Studholme D.J."/>
            <person name="Maclean D."/>
            <person name="Jones J.D."/>
        </authorList>
    </citation>
    <scope>NUCLEOTIDE SEQUENCE</scope>
</reference>
<dbReference type="Gene3D" id="3.40.50.300">
    <property type="entry name" value="P-loop containing nucleotide triphosphate hydrolases"/>
    <property type="match status" value="1"/>
</dbReference>
<evidence type="ECO:0000259" key="8">
    <source>
        <dbReference type="Pfam" id="PF08701"/>
    </source>
</evidence>
<dbReference type="SUPFAM" id="SSF52540">
    <property type="entry name" value="P-loop containing nucleoside triphosphate hydrolases"/>
    <property type="match status" value="1"/>
</dbReference>
<dbReference type="EMBL" id="FR824629">
    <property type="protein sequence ID" value="CCA27658.1"/>
    <property type="molecule type" value="Genomic_DNA"/>
</dbReference>
<dbReference type="InterPro" id="IPR027417">
    <property type="entry name" value="P-loop_NTPase"/>
</dbReference>
<dbReference type="PANTHER" id="PTHR11089">
    <property type="entry name" value="GTP-BINDING PROTEIN-RELATED"/>
    <property type="match status" value="1"/>
</dbReference>
<feature type="region of interest" description="Disordered" evidence="6">
    <location>
        <begin position="21"/>
        <end position="53"/>
    </location>
</feature>
<dbReference type="InterPro" id="IPR023179">
    <property type="entry name" value="GTP-bd_ortho_bundle_sf"/>
</dbReference>
<evidence type="ECO:0000256" key="1">
    <source>
        <dbReference type="ARBA" id="ARBA00004123"/>
    </source>
</evidence>
<sequence length="484" mass="55535">MVKKKSKSKRLTLHKKYKICRKVREHKRKLRKSERTDSHSKRAKKNPGIPNNWPFKQELLMQLEQNRLIEQKLQQEQKERRRLEKKKMKASNQNDVPLLVASPISEKTQERIDLKHSVQRADLVVIVLDARDPQGCRAFSLEDGLIAKGKKKVVLVLTKTDLVTTEAAQKWTTYLRRFYPTIPVRGLNEHRSSNVPKGKHLRGKNAVHERLQTLSDLRDNGSVEPLRYFLKSFGEQHKKENSCEKLQIAILGYPNVGKSTLINALKKRQLVAINAVSYTRQQAISVPFDEYSVLIDCPSMDPEYSDPSSVLMRHSIAGLTVEDPVLCVKDLLDRGTDKMELMQNLQIPNFRDHEDLLQKLALKKGILRKGGDPDVLAMARKLLHDFGTGEQSVVCLPPAKSRSRFEMPSWFQILDLVELVNLEQALWQSNPSNHKRIIKFQTCPALHRAGDFTEYDLIMGTLPECDGLTSEEEDNMDEDEEPAK</sequence>
<accession>F0X1H2</accession>
<dbReference type="AlphaFoldDB" id="F0X1H2"/>
<evidence type="ECO:0000313" key="9">
    <source>
        <dbReference type="EMBL" id="CCA27658.1"/>
    </source>
</evidence>
<dbReference type="GO" id="GO:0005525">
    <property type="term" value="F:GTP binding"/>
    <property type="evidence" value="ECO:0007669"/>
    <property type="project" value="UniProtKB-KW"/>
</dbReference>
<comment type="subcellular location">
    <subcellularLocation>
        <location evidence="1">Nucleus</location>
    </subcellularLocation>
</comment>
<dbReference type="GO" id="GO:0005730">
    <property type="term" value="C:nucleolus"/>
    <property type="evidence" value="ECO:0007669"/>
    <property type="project" value="TreeGrafter"/>
</dbReference>
<organism evidence="9">
    <name type="scientific">Albugo laibachii Nc14</name>
    <dbReference type="NCBI Taxonomy" id="890382"/>
    <lineage>
        <taxon>Eukaryota</taxon>
        <taxon>Sar</taxon>
        <taxon>Stramenopiles</taxon>
        <taxon>Oomycota</taxon>
        <taxon>Peronosporomycetes</taxon>
        <taxon>Albuginales</taxon>
        <taxon>Albuginaceae</taxon>
        <taxon>Albugo</taxon>
    </lineage>
</organism>
<dbReference type="Gene3D" id="1.10.1580.10">
    <property type="match status" value="1"/>
</dbReference>
<evidence type="ECO:0000256" key="3">
    <source>
        <dbReference type="ARBA" id="ARBA00023134"/>
    </source>
</evidence>
<evidence type="ECO:0000256" key="2">
    <source>
        <dbReference type="ARBA" id="ARBA00022741"/>
    </source>
</evidence>
<reference evidence="9" key="2">
    <citation type="submission" date="2011-02" db="EMBL/GenBank/DDBJ databases">
        <authorList>
            <person name="MacLean D."/>
        </authorList>
    </citation>
    <scope>NUCLEOTIDE SEQUENCE</scope>
</reference>
<evidence type="ECO:0000256" key="5">
    <source>
        <dbReference type="SAM" id="Coils"/>
    </source>
</evidence>
<dbReference type="Pfam" id="PF01926">
    <property type="entry name" value="MMR_HSR1"/>
    <property type="match status" value="1"/>
</dbReference>
<dbReference type="PANTHER" id="PTHR11089:SF30">
    <property type="entry name" value="GUANINE NUCLEOTIDE-BINDING PROTEIN-LIKE 3 HOMOLOG"/>
    <property type="match status" value="1"/>
</dbReference>
<dbReference type="InterPro" id="IPR006073">
    <property type="entry name" value="GTP-bd"/>
</dbReference>
<feature type="domain" description="G" evidence="7">
    <location>
        <begin position="247"/>
        <end position="333"/>
    </location>
</feature>
<evidence type="ECO:0000256" key="4">
    <source>
        <dbReference type="ARBA" id="ARBA00023242"/>
    </source>
</evidence>
<protein>
    <submittedName>
        <fullName evidence="9">Guanine nucleotidebinding protein putative</fullName>
    </submittedName>
</protein>
<dbReference type="HOGENOM" id="CLU_011106_6_0_1"/>
<gene>
    <name evidence="9" type="primary">AlNc14C621G12263</name>
    <name evidence="9" type="ORF">ALNC14_138020</name>
</gene>
<dbReference type="InterPro" id="IPR050755">
    <property type="entry name" value="TRAFAC_YlqF/YawG_RiboMat"/>
</dbReference>
<dbReference type="InterPro" id="IPR014813">
    <property type="entry name" value="Gnl3_N_dom"/>
</dbReference>
<proteinExistence type="predicted"/>
<dbReference type="Pfam" id="PF08701">
    <property type="entry name" value="GN3L_Grn1"/>
    <property type="match status" value="1"/>
</dbReference>
<evidence type="ECO:0000256" key="6">
    <source>
        <dbReference type="SAM" id="MobiDB-lite"/>
    </source>
</evidence>
<keyword evidence="2" id="KW-0547">Nucleotide-binding</keyword>
<dbReference type="CDD" id="cd00882">
    <property type="entry name" value="Ras_like_GTPase"/>
    <property type="match status" value="1"/>
</dbReference>
<feature type="compositionally biased region" description="Basic residues" evidence="6">
    <location>
        <begin position="21"/>
        <end position="32"/>
    </location>
</feature>
<feature type="coiled-coil region" evidence="5">
    <location>
        <begin position="59"/>
        <end position="93"/>
    </location>
</feature>
<evidence type="ECO:0000259" key="7">
    <source>
        <dbReference type="Pfam" id="PF01926"/>
    </source>
</evidence>